<dbReference type="GO" id="GO:0005886">
    <property type="term" value="C:plasma membrane"/>
    <property type="evidence" value="ECO:0007669"/>
    <property type="project" value="UniProtKB-SubCell"/>
</dbReference>
<feature type="transmembrane region" description="Helical" evidence="7">
    <location>
        <begin position="129"/>
        <end position="146"/>
    </location>
</feature>
<dbReference type="Proteomes" id="UP000246352">
    <property type="component" value="Unassembled WGS sequence"/>
</dbReference>
<dbReference type="AlphaFoldDB" id="A0A317PCR4"/>
<sequence length="310" mass="32489">MEALLDFWYAYSATLAFGLVNSLFALSMYSVLSAGILSFTTVVFAAVGGFAAAQMMGTFGLPLWLAVVIAGLLGGLASAIIAALFLKLETHWMALASLALILISRVVVLNTPSLTGGVMGMVVPVRASVLELAVLLAIVSLVFFRLHKSWYGLAIRAVREDAAAASTMGVSARQIQMIAFLISGVVGGLAGAAMATTLQYISADTFYLGVAFTMIASTVLGGSFFWFGPIVGAFVFTALPTITQAVLPEIQDIAKGVVLLVIMIYLPRGLIDPRARGLRKAARQRQQSALNGSDAVEARPGSSTAGHAHD</sequence>
<dbReference type="PANTHER" id="PTHR30482">
    <property type="entry name" value="HIGH-AFFINITY BRANCHED-CHAIN AMINO ACID TRANSPORT SYSTEM PERMEASE"/>
    <property type="match status" value="1"/>
</dbReference>
<feature type="transmembrane region" description="Helical" evidence="7">
    <location>
        <begin position="92"/>
        <end position="109"/>
    </location>
</feature>
<feature type="transmembrane region" description="Helical" evidence="7">
    <location>
        <begin position="6"/>
        <end position="29"/>
    </location>
</feature>
<name>A0A317PCR4_9HYPH</name>
<feature type="transmembrane region" description="Helical" evidence="7">
    <location>
        <begin position="36"/>
        <end position="57"/>
    </location>
</feature>
<evidence type="ECO:0000256" key="3">
    <source>
        <dbReference type="ARBA" id="ARBA00022692"/>
    </source>
</evidence>
<keyword evidence="5 7" id="KW-0472">Membrane</keyword>
<dbReference type="EMBL" id="QGTR01000008">
    <property type="protein sequence ID" value="PWV95787.1"/>
    <property type="molecule type" value="Genomic_DNA"/>
</dbReference>
<keyword evidence="4 7" id="KW-1133">Transmembrane helix</keyword>
<organism evidence="8 9">
    <name type="scientific">Hoeflea marina</name>
    <dbReference type="NCBI Taxonomy" id="274592"/>
    <lineage>
        <taxon>Bacteria</taxon>
        <taxon>Pseudomonadati</taxon>
        <taxon>Pseudomonadota</taxon>
        <taxon>Alphaproteobacteria</taxon>
        <taxon>Hyphomicrobiales</taxon>
        <taxon>Rhizobiaceae</taxon>
        <taxon>Hoeflea</taxon>
    </lineage>
</organism>
<dbReference type="GO" id="GO:0015658">
    <property type="term" value="F:branched-chain amino acid transmembrane transporter activity"/>
    <property type="evidence" value="ECO:0007669"/>
    <property type="project" value="InterPro"/>
</dbReference>
<evidence type="ECO:0000256" key="6">
    <source>
        <dbReference type="SAM" id="MobiDB-lite"/>
    </source>
</evidence>
<accession>A0A317PCR4</accession>
<feature type="compositionally biased region" description="Polar residues" evidence="6">
    <location>
        <begin position="301"/>
        <end position="310"/>
    </location>
</feature>
<proteinExistence type="predicted"/>
<evidence type="ECO:0000313" key="8">
    <source>
        <dbReference type="EMBL" id="PWV95787.1"/>
    </source>
</evidence>
<gene>
    <name evidence="8" type="ORF">DFR52_10851</name>
</gene>
<feature type="transmembrane region" description="Helical" evidence="7">
    <location>
        <begin position="63"/>
        <end position="85"/>
    </location>
</feature>
<dbReference type="RefSeq" id="WP_110034390.1">
    <property type="nucleotide sequence ID" value="NZ_QGTR01000008.1"/>
</dbReference>
<dbReference type="InterPro" id="IPR043428">
    <property type="entry name" value="LivM-like"/>
</dbReference>
<evidence type="ECO:0000256" key="4">
    <source>
        <dbReference type="ARBA" id="ARBA00022989"/>
    </source>
</evidence>
<evidence type="ECO:0000313" key="9">
    <source>
        <dbReference type="Proteomes" id="UP000246352"/>
    </source>
</evidence>
<evidence type="ECO:0000256" key="5">
    <source>
        <dbReference type="ARBA" id="ARBA00023136"/>
    </source>
</evidence>
<feature type="transmembrane region" description="Helical" evidence="7">
    <location>
        <begin position="206"/>
        <end position="225"/>
    </location>
</feature>
<keyword evidence="2" id="KW-1003">Cell membrane</keyword>
<evidence type="ECO:0000256" key="7">
    <source>
        <dbReference type="SAM" id="Phobius"/>
    </source>
</evidence>
<protein>
    <submittedName>
        <fullName evidence="8">Amino acid/amide ABC transporter membrane protein 2 (HAAT family)</fullName>
    </submittedName>
</protein>
<dbReference type="Pfam" id="PF02653">
    <property type="entry name" value="BPD_transp_2"/>
    <property type="match status" value="1"/>
</dbReference>
<feature type="transmembrane region" description="Helical" evidence="7">
    <location>
        <begin position="178"/>
        <end position="200"/>
    </location>
</feature>
<evidence type="ECO:0000256" key="1">
    <source>
        <dbReference type="ARBA" id="ARBA00004651"/>
    </source>
</evidence>
<reference evidence="8 9" key="1">
    <citation type="submission" date="2018-05" db="EMBL/GenBank/DDBJ databases">
        <title>Genomic Encyclopedia of Type Strains, Phase IV (KMG-IV): sequencing the most valuable type-strain genomes for metagenomic binning, comparative biology and taxonomic classification.</title>
        <authorList>
            <person name="Goeker M."/>
        </authorList>
    </citation>
    <scope>NUCLEOTIDE SEQUENCE [LARGE SCALE GENOMIC DNA]</scope>
    <source>
        <strain evidence="8 9">DSM 16791</strain>
    </source>
</reference>
<comment type="caution">
    <text evidence="8">The sequence shown here is derived from an EMBL/GenBank/DDBJ whole genome shotgun (WGS) entry which is preliminary data.</text>
</comment>
<comment type="subcellular location">
    <subcellularLocation>
        <location evidence="1">Cell membrane</location>
        <topology evidence="1">Multi-pass membrane protein</topology>
    </subcellularLocation>
</comment>
<keyword evidence="9" id="KW-1185">Reference proteome</keyword>
<dbReference type="InterPro" id="IPR001851">
    <property type="entry name" value="ABC_transp_permease"/>
</dbReference>
<evidence type="ECO:0000256" key="2">
    <source>
        <dbReference type="ARBA" id="ARBA00022475"/>
    </source>
</evidence>
<keyword evidence="3 7" id="KW-0812">Transmembrane</keyword>
<dbReference type="PANTHER" id="PTHR30482:SF10">
    <property type="entry name" value="HIGH-AFFINITY BRANCHED-CHAIN AMINO ACID TRANSPORT PROTEIN BRAE"/>
    <property type="match status" value="1"/>
</dbReference>
<feature type="region of interest" description="Disordered" evidence="6">
    <location>
        <begin position="287"/>
        <end position="310"/>
    </location>
</feature>
<dbReference type="OrthoDB" id="9804361at2"/>
<dbReference type="CDD" id="cd06581">
    <property type="entry name" value="TM_PBP1_LivM_like"/>
    <property type="match status" value="1"/>
</dbReference>